<gene>
    <name evidence="2" type="ORF">CV102_25595</name>
</gene>
<feature type="coiled-coil region" evidence="1">
    <location>
        <begin position="27"/>
        <end position="75"/>
    </location>
</feature>
<keyword evidence="1" id="KW-0175">Coiled coil</keyword>
<reference evidence="2" key="1">
    <citation type="submission" date="2017-11" db="EMBL/GenBank/DDBJ databases">
        <authorList>
            <person name="Kajale S.C."/>
            <person name="Sharma A."/>
        </authorList>
    </citation>
    <scope>NUCLEOTIDE SEQUENCE</scope>
    <source>
        <strain evidence="2">LS1_42</strain>
    </source>
</reference>
<comment type="caution">
    <text evidence="2">The sequence shown here is derived from an EMBL/GenBank/DDBJ whole genome shotgun (WGS) entry which is preliminary data.</text>
</comment>
<proteinExistence type="predicted"/>
<keyword evidence="3" id="KW-1185">Reference proteome</keyword>
<sequence length="112" mass="13132">MCPRLTVTINDEQMEILEKKSGDSGEYDSMSEAVRHFISEYEALEEELEEARVEIERLRNEKRLVLEEREEKQELVRYVETERTLTEQKARAGIVTRAKWWLTGVPDSGEGK</sequence>
<dbReference type="EMBL" id="PHNJ01000031">
    <property type="protein sequence ID" value="TYL35846.1"/>
    <property type="molecule type" value="Genomic_DNA"/>
</dbReference>
<evidence type="ECO:0000313" key="3">
    <source>
        <dbReference type="Proteomes" id="UP000766904"/>
    </source>
</evidence>
<accession>A0A8J8PVW1</accession>
<protein>
    <recommendedName>
        <fullName evidence="4">Ribbon-helix-helix protein CopG domain-containing protein</fullName>
    </recommendedName>
</protein>
<dbReference type="OrthoDB" id="275491at2157"/>
<evidence type="ECO:0000256" key="1">
    <source>
        <dbReference type="SAM" id="Coils"/>
    </source>
</evidence>
<dbReference type="GO" id="GO:0006355">
    <property type="term" value="P:regulation of DNA-templated transcription"/>
    <property type="evidence" value="ECO:0007669"/>
    <property type="project" value="InterPro"/>
</dbReference>
<organism evidence="2 3">
    <name type="scientific">Natronococcus pandeyae</name>
    <dbReference type="NCBI Taxonomy" id="2055836"/>
    <lineage>
        <taxon>Archaea</taxon>
        <taxon>Methanobacteriati</taxon>
        <taxon>Methanobacteriota</taxon>
        <taxon>Stenosarchaea group</taxon>
        <taxon>Halobacteria</taxon>
        <taxon>Halobacteriales</taxon>
        <taxon>Natrialbaceae</taxon>
        <taxon>Natronococcus</taxon>
    </lineage>
</organism>
<dbReference type="RefSeq" id="WP_148860792.1">
    <property type="nucleotide sequence ID" value="NZ_PHNJ01000031.1"/>
</dbReference>
<dbReference type="Proteomes" id="UP000766904">
    <property type="component" value="Unassembled WGS sequence"/>
</dbReference>
<dbReference type="AlphaFoldDB" id="A0A8J8PVW1"/>
<evidence type="ECO:0000313" key="2">
    <source>
        <dbReference type="EMBL" id="TYL35846.1"/>
    </source>
</evidence>
<evidence type="ECO:0008006" key="4">
    <source>
        <dbReference type="Google" id="ProtNLM"/>
    </source>
</evidence>
<name>A0A8J8PVW1_9EURY</name>